<sequence>MADEEEKPVPLKVEVLDKIAALVTAAFGLVAALAWNEAIKTIFKEIFGTADAVAPMLIYAIVVTIIAVILTIVVARAASKAKANI</sequence>
<dbReference type="EMBL" id="JACEMZ010000026">
    <property type="protein sequence ID" value="MBA4452494.1"/>
    <property type="molecule type" value="Genomic_DNA"/>
</dbReference>
<dbReference type="Proteomes" id="UP000559653">
    <property type="component" value="Unassembled WGS sequence"/>
</dbReference>
<gene>
    <name evidence="1" type="ORF">H2B03_04895</name>
</gene>
<comment type="caution">
    <text evidence="1">The sequence shown here is derived from an EMBL/GenBank/DDBJ whole genome shotgun (WGS) entry which is preliminary data.</text>
</comment>
<proteinExistence type="predicted"/>
<organism evidence="1 2">
    <name type="scientific">Candidatus Nitrosomaritimum aestuariumsis</name>
    <dbReference type="NCBI Taxonomy" id="3342354"/>
    <lineage>
        <taxon>Archaea</taxon>
        <taxon>Nitrososphaerota</taxon>
        <taxon>Nitrososphaeria</taxon>
        <taxon>Nitrosopumilales</taxon>
        <taxon>Nitrosopumilaceae</taxon>
        <taxon>Candidatus Nitrosomaritimum</taxon>
    </lineage>
</organism>
<accession>A0AC60VYC3</accession>
<reference evidence="1 2" key="1">
    <citation type="journal article" date="2020" name="Appl. Environ. Microbiol.">
        <title>Genomic Characteristics of a Novel Species of Ammonia-Oxidizing Archaea from the Jiulong River Estuary.</title>
        <authorList>
            <person name="Zou D."/>
            <person name="Wan R."/>
            <person name="Han L."/>
            <person name="Xu M.N."/>
            <person name="Liu Y."/>
            <person name="Liu H."/>
            <person name="Kao S.J."/>
            <person name="Li M."/>
        </authorList>
    </citation>
    <scope>NUCLEOTIDE SEQUENCE [LARGE SCALE GENOMIC DNA]</scope>
    <source>
        <strain evidence="1">W1bin1</strain>
    </source>
</reference>
<protein>
    <submittedName>
        <fullName evidence="1">Uncharacterized protein</fullName>
    </submittedName>
</protein>
<evidence type="ECO:0000313" key="2">
    <source>
        <dbReference type="Proteomes" id="UP000559653"/>
    </source>
</evidence>
<name>A0AC60VYC3_9ARCH</name>
<evidence type="ECO:0000313" key="1">
    <source>
        <dbReference type="EMBL" id="MBA4452494.1"/>
    </source>
</evidence>